<evidence type="ECO:0000256" key="1">
    <source>
        <dbReference type="SAM" id="MobiDB-lite"/>
    </source>
</evidence>
<sequence length="315" mass="35743">ATRHITLVPPEERATILVLRDISGPCWVLIKRGKYKGDIGYIDHGGQKPCLYTDVYVVPHERPYDTADQKGSQMPFSAELAEKAGISFAPASIPITCCGNNYFNGLLNLKCVNMSLEIVNFPHPESILDFSSSDFCSVFVQESLHKFSSRFWKEGDPIRVQSRELFDNREYEVPVSSLWRIFAAGDHVKVLLGNHREFTGYVIIVRDRELVLQDGKSDNVTLSNDVRILECSLFCILTCEIGDCPRLLRQNIQTQPYYVPRALAGRNRVSSTGNNQCHPVQRFCGGLQWPRRHGQVDQPQMHSRLDRPKLGRHAN</sequence>
<reference evidence="2 3" key="1">
    <citation type="submission" date="2014-04" db="EMBL/GenBank/DDBJ databases">
        <authorList>
            <consortium name="DOE Joint Genome Institute"/>
            <person name="Kuo A."/>
            <person name="Kohler A."/>
            <person name="Nagy L.G."/>
            <person name="Floudas D."/>
            <person name="Copeland A."/>
            <person name="Barry K.W."/>
            <person name="Cichocki N."/>
            <person name="Veneault-Fourrey C."/>
            <person name="LaButti K."/>
            <person name="Lindquist E.A."/>
            <person name="Lipzen A."/>
            <person name="Lundell T."/>
            <person name="Morin E."/>
            <person name="Murat C."/>
            <person name="Sun H."/>
            <person name="Tunlid A."/>
            <person name="Henrissat B."/>
            <person name="Grigoriev I.V."/>
            <person name="Hibbett D.S."/>
            <person name="Martin F."/>
            <person name="Nordberg H.P."/>
            <person name="Cantor M.N."/>
            <person name="Hua S.X."/>
        </authorList>
    </citation>
    <scope>NUCLEOTIDE SEQUENCE [LARGE SCALE GENOMIC DNA]</scope>
    <source>
        <strain evidence="2 3">Foug A</strain>
    </source>
</reference>
<dbReference type="InParanoid" id="A0A0C2ZWG5"/>
<dbReference type="InterPro" id="IPR008991">
    <property type="entry name" value="Translation_prot_SH3-like_sf"/>
</dbReference>
<dbReference type="SUPFAM" id="SSF50104">
    <property type="entry name" value="Translation proteins SH3-like domain"/>
    <property type="match status" value="1"/>
</dbReference>
<feature type="region of interest" description="Disordered" evidence="1">
    <location>
        <begin position="291"/>
        <end position="315"/>
    </location>
</feature>
<dbReference type="Proteomes" id="UP000053989">
    <property type="component" value="Unassembled WGS sequence"/>
</dbReference>
<protein>
    <recommendedName>
        <fullName evidence="4">KOW domain-containing protein</fullName>
    </recommendedName>
</protein>
<accession>A0A0C2ZWG5</accession>
<evidence type="ECO:0000313" key="2">
    <source>
        <dbReference type="EMBL" id="KIM56817.1"/>
    </source>
</evidence>
<proteinExistence type="predicted"/>
<dbReference type="HOGENOM" id="CLU_884446_0_0_1"/>
<dbReference type="AlphaFoldDB" id="A0A0C2ZWG5"/>
<reference evidence="3" key="2">
    <citation type="submission" date="2015-01" db="EMBL/GenBank/DDBJ databases">
        <title>Evolutionary Origins and Diversification of the Mycorrhizal Mutualists.</title>
        <authorList>
            <consortium name="DOE Joint Genome Institute"/>
            <consortium name="Mycorrhizal Genomics Consortium"/>
            <person name="Kohler A."/>
            <person name="Kuo A."/>
            <person name="Nagy L.G."/>
            <person name="Floudas D."/>
            <person name="Copeland A."/>
            <person name="Barry K.W."/>
            <person name="Cichocki N."/>
            <person name="Veneault-Fourrey C."/>
            <person name="LaButti K."/>
            <person name="Lindquist E.A."/>
            <person name="Lipzen A."/>
            <person name="Lundell T."/>
            <person name="Morin E."/>
            <person name="Murat C."/>
            <person name="Riley R."/>
            <person name="Ohm R."/>
            <person name="Sun H."/>
            <person name="Tunlid A."/>
            <person name="Henrissat B."/>
            <person name="Grigoriev I.V."/>
            <person name="Hibbett D.S."/>
            <person name="Martin F."/>
        </authorList>
    </citation>
    <scope>NUCLEOTIDE SEQUENCE [LARGE SCALE GENOMIC DNA]</scope>
    <source>
        <strain evidence="3">Foug A</strain>
    </source>
</reference>
<dbReference type="EMBL" id="KN822110">
    <property type="protein sequence ID" value="KIM56817.1"/>
    <property type="molecule type" value="Genomic_DNA"/>
</dbReference>
<feature type="non-terminal residue" evidence="2">
    <location>
        <position position="1"/>
    </location>
</feature>
<evidence type="ECO:0008006" key="4">
    <source>
        <dbReference type="Google" id="ProtNLM"/>
    </source>
</evidence>
<gene>
    <name evidence="2" type="ORF">SCLCIDRAFT_131830</name>
</gene>
<keyword evidence="3" id="KW-1185">Reference proteome</keyword>
<evidence type="ECO:0000313" key="3">
    <source>
        <dbReference type="Proteomes" id="UP000053989"/>
    </source>
</evidence>
<name>A0A0C2ZWG5_9AGAM</name>
<dbReference type="OrthoDB" id="28901at2759"/>
<organism evidence="2 3">
    <name type="scientific">Scleroderma citrinum Foug A</name>
    <dbReference type="NCBI Taxonomy" id="1036808"/>
    <lineage>
        <taxon>Eukaryota</taxon>
        <taxon>Fungi</taxon>
        <taxon>Dikarya</taxon>
        <taxon>Basidiomycota</taxon>
        <taxon>Agaricomycotina</taxon>
        <taxon>Agaricomycetes</taxon>
        <taxon>Agaricomycetidae</taxon>
        <taxon>Boletales</taxon>
        <taxon>Sclerodermatineae</taxon>
        <taxon>Sclerodermataceae</taxon>
        <taxon>Scleroderma</taxon>
    </lineage>
</organism>